<dbReference type="Gene3D" id="1.20.120.1780">
    <property type="entry name" value="UbiA prenyltransferase"/>
    <property type="match status" value="1"/>
</dbReference>
<dbReference type="RefSeq" id="WP_091933841.1">
    <property type="nucleotide sequence ID" value="NZ_FOUJ01000001.1"/>
</dbReference>
<dbReference type="OrthoDB" id="293340at2157"/>
<dbReference type="Pfam" id="PF01040">
    <property type="entry name" value="UbiA"/>
    <property type="match status" value="1"/>
</dbReference>
<evidence type="ECO:0000313" key="7">
    <source>
        <dbReference type="Proteomes" id="UP000198535"/>
    </source>
</evidence>
<protein>
    <submittedName>
        <fullName evidence="6">UbiA prenyltransferase family protein</fullName>
    </submittedName>
</protein>
<evidence type="ECO:0000256" key="3">
    <source>
        <dbReference type="ARBA" id="ARBA00022989"/>
    </source>
</evidence>
<evidence type="ECO:0000256" key="1">
    <source>
        <dbReference type="ARBA" id="ARBA00004651"/>
    </source>
</evidence>
<sequence>MDSNVHAVGSGFGFKNDIVKLVEHLWKEVIFGGHLFATGSMAVVVACATLFMVPLSWDILFTSYMMFYAIYLYDYSKGASSDELTNGTRAKYLQCKNKSTCIVIAASALLIISLFTFTTVLTTIVSIGILILGLLYGSHFKKLTKKIPAFKNIFVSIVWSFMALFVFVYYSLPITYGALMLALFIFIRMMNIQILFDVRDVEGDRADGLLTIPAIFGEKKYPFILKLINLVSILFVAACVIQGFLPVIAMAIIPVFYYGVNYINKVLTSKKNYTSYVYAACEPIMWMMLIFAGRYITALNVM</sequence>
<proteinExistence type="predicted"/>
<dbReference type="EMBL" id="FOUJ01000001">
    <property type="protein sequence ID" value="SFM32775.1"/>
    <property type="molecule type" value="Genomic_DNA"/>
</dbReference>
<keyword evidence="7" id="KW-1185">Reference proteome</keyword>
<accession>A0A1I4PZH8</accession>
<evidence type="ECO:0000256" key="2">
    <source>
        <dbReference type="ARBA" id="ARBA00022692"/>
    </source>
</evidence>
<comment type="subcellular location">
    <subcellularLocation>
        <location evidence="1">Cell membrane</location>
        <topology evidence="1">Multi-pass membrane protein</topology>
    </subcellularLocation>
</comment>
<evidence type="ECO:0000256" key="4">
    <source>
        <dbReference type="ARBA" id="ARBA00023136"/>
    </source>
</evidence>
<organism evidence="6 7">
    <name type="scientific">Methanolobus profundi</name>
    <dbReference type="NCBI Taxonomy" id="487685"/>
    <lineage>
        <taxon>Archaea</taxon>
        <taxon>Methanobacteriati</taxon>
        <taxon>Methanobacteriota</taxon>
        <taxon>Stenosarchaea group</taxon>
        <taxon>Methanomicrobia</taxon>
        <taxon>Methanosarcinales</taxon>
        <taxon>Methanosarcinaceae</taxon>
        <taxon>Methanolobus</taxon>
    </lineage>
</organism>
<evidence type="ECO:0000313" key="6">
    <source>
        <dbReference type="EMBL" id="SFM32775.1"/>
    </source>
</evidence>
<feature type="transmembrane region" description="Helical" evidence="5">
    <location>
        <begin position="120"/>
        <end position="137"/>
    </location>
</feature>
<dbReference type="GO" id="GO:0016765">
    <property type="term" value="F:transferase activity, transferring alkyl or aryl (other than methyl) groups"/>
    <property type="evidence" value="ECO:0007669"/>
    <property type="project" value="InterPro"/>
</dbReference>
<dbReference type="InterPro" id="IPR000537">
    <property type="entry name" value="UbiA_prenyltransferase"/>
</dbReference>
<evidence type="ECO:0000256" key="5">
    <source>
        <dbReference type="SAM" id="Phobius"/>
    </source>
</evidence>
<dbReference type="Proteomes" id="UP000198535">
    <property type="component" value="Unassembled WGS sequence"/>
</dbReference>
<dbReference type="GO" id="GO:0005886">
    <property type="term" value="C:plasma membrane"/>
    <property type="evidence" value="ECO:0007669"/>
    <property type="project" value="UniProtKB-SubCell"/>
</dbReference>
<feature type="transmembrane region" description="Helical" evidence="5">
    <location>
        <begin position="97"/>
        <end position="114"/>
    </location>
</feature>
<feature type="transmembrane region" description="Helical" evidence="5">
    <location>
        <begin position="149"/>
        <end position="170"/>
    </location>
</feature>
<feature type="transmembrane region" description="Helical" evidence="5">
    <location>
        <begin position="29"/>
        <end position="53"/>
    </location>
</feature>
<reference evidence="7" key="1">
    <citation type="submission" date="2016-10" db="EMBL/GenBank/DDBJ databases">
        <authorList>
            <person name="Varghese N."/>
            <person name="Submissions S."/>
        </authorList>
    </citation>
    <scope>NUCLEOTIDE SEQUENCE [LARGE SCALE GENOMIC DNA]</scope>
    <source>
        <strain evidence="7">Mob M</strain>
    </source>
</reference>
<dbReference type="AlphaFoldDB" id="A0A1I4PZH8"/>
<keyword evidence="2 5" id="KW-0812">Transmembrane</keyword>
<keyword evidence="4 5" id="KW-0472">Membrane</keyword>
<gene>
    <name evidence="6" type="ORF">SAMN04488696_0985</name>
</gene>
<name>A0A1I4PZH8_9EURY</name>
<keyword evidence="3 5" id="KW-1133">Transmembrane helix</keyword>
<dbReference type="STRING" id="487685.SAMN04488696_0985"/>
<feature type="transmembrane region" description="Helical" evidence="5">
    <location>
        <begin position="276"/>
        <end position="296"/>
    </location>
</feature>
<feature type="transmembrane region" description="Helical" evidence="5">
    <location>
        <begin position="227"/>
        <end position="256"/>
    </location>
</feature>
<keyword evidence="6" id="KW-0808">Transferase</keyword>